<protein>
    <submittedName>
        <fullName evidence="2">Acetyltransferase (GNAT) family protein</fullName>
    </submittedName>
</protein>
<dbReference type="CDD" id="cd04301">
    <property type="entry name" value="NAT_SF"/>
    <property type="match status" value="1"/>
</dbReference>
<proteinExistence type="predicted"/>
<gene>
    <name evidence="2" type="ORF">SAMN04489750_2430</name>
</gene>
<keyword evidence="3" id="KW-1185">Reference proteome</keyword>
<dbReference type="OrthoDB" id="4119890at2"/>
<dbReference type="InterPro" id="IPR016181">
    <property type="entry name" value="Acyl_CoA_acyltransferase"/>
</dbReference>
<evidence type="ECO:0000313" key="3">
    <source>
        <dbReference type="Proteomes" id="UP000250028"/>
    </source>
</evidence>
<dbReference type="SUPFAM" id="SSF55729">
    <property type="entry name" value="Acyl-CoA N-acyltransferases (Nat)"/>
    <property type="match status" value="2"/>
</dbReference>
<dbReference type="EMBL" id="UESZ01000001">
    <property type="protein sequence ID" value="SSA35095.1"/>
    <property type="molecule type" value="Genomic_DNA"/>
</dbReference>
<dbReference type="InterPro" id="IPR000182">
    <property type="entry name" value="GNAT_dom"/>
</dbReference>
<evidence type="ECO:0000259" key="1">
    <source>
        <dbReference type="PROSITE" id="PS51186"/>
    </source>
</evidence>
<dbReference type="PROSITE" id="PS51186">
    <property type="entry name" value="GNAT"/>
    <property type="match status" value="2"/>
</dbReference>
<dbReference type="AlphaFoldDB" id="A0A2Y8ZT74"/>
<dbReference type="Pfam" id="PF00583">
    <property type="entry name" value="Acetyltransf_1"/>
    <property type="match status" value="2"/>
</dbReference>
<accession>A0A2Y8ZT74</accession>
<evidence type="ECO:0000313" key="2">
    <source>
        <dbReference type="EMBL" id="SSA35095.1"/>
    </source>
</evidence>
<organism evidence="2 3">
    <name type="scientific">Branchiibius hedensis</name>
    <dbReference type="NCBI Taxonomy" id="672460"/>
    <lineage>
        <taxon>Bacteria</taxon>
        <taxon>Bacillati</taxon>
        <taxon>Actinomycetota</taxon>
        <taxon>Actinomycetes</taxon>
        <taxon>Micrococcales</taxon>
        <taxon>Dermacoccaceae</taxon>
        <taxon>Branchiibius</taxon>
    </lineage>
</organism>
<dbReference type="Gene3D" id="3.40.630.30">
    <property type="match status" value="1"/>
</dbReference>
<keyword evidence="2" id="KW-0808">Transferase</keyword>
<reference evidence="3" key="1">
    <citation type="submission" date="2016-10" db="EMBL/GenBank/DDBJ databases">
        <authorList>
            <person name="Varghese N."/>
            <person name="Submissions S."/>
        </authorList>
    </citation>
    <scope>NUCLEOTIDE SEQUENCE [LARGE SCALE GENOMIC DNA]</scope>
    <source>
        <strain evidence="3">DSM 22951</strain>
    </source>
</reference>
<feature type="domain" description="N-acetyltransferase" evidence="1">
    <location>
        <begin position="21"/>
        <end position="176"/>
    </location>
</feature>
<dbReference type="GO" id="GO:0016747">
    <property type="term" value="F:acyltransferase activity, transferring groups other than amino-acyl groups"/>
    <property type="evidence" value="ECO:0007669"/>
    <property type="project" value="InterPro"/>
</dbReference>
<name>A0A2Y8ZT74_9MICO</name>
<feature type="domain" description="N-acetyltransferase" evidence="1">
    <location>
        <begin position="208"/>
        <end position="342"/>
    </location>
</feature>
<dbReference type="Proteomes" id="UP000250028">
    <property type="component" value="Unassembled WGS sequence"/>
</dbReference>
<sequence>MLACVTCLIEELDVSSDAAIEAFHTARNRAEEQDFAFHTSYSLPETIAMLRSSQHAARRVLRQARIGDAVVGVGAAMLPLLDNTATADVGIAVVPEARRQGVGRALLESLLSESRAADRTRAIAWLQWPYDGGRDGSTSPGMQFAAATGFHVSQLEVQRVLDLPVPIDVLDTLTAQAATHHAGYTFRTWTGAAPQEILPGYGRLIGAVETEAPTGEHVPEVEVWDEQRIREQEAELEQQGRTRITTLAVAPDGEPVGYTDLVHAATDGGRVYQWGTLVDRDHRGHRLGTALKVRTARAMQEAFPDAPYVRTWNAESNAPMIAVNDAMGFRPVGWAAELYRDL</sequence>